<gene>
    <name evidence="1" type="ORF">OXU80_01285</name>
</gene>
<name>A0ACD4NQC1_9HYPH</name>
<evidence type="ECO:0000313" key="1">
    <source>
        <dbReference type="EMBL" id="WAJ28916.1"/>
    </source>
</evidence>
<sequence>MASAIVSLHPRAAASALALLAAASAPALAQDGGAPASGPALTEIATFDHQVTGVTVSEDGRIFVNFPRWSEDSPTSVAEVVDGEIRPYPNDEWNSWRNTKKNVLDPATHFVSVQSVVADGRGSLWVLDPAAPATAFLVPDGPKLVKIDLATNEVTDTFPIGPDAAPQGTYLNDVRFSPDGSHAFITDSGPDGALIVVDLQSKEAKRLLSGHPFVKADPTVVVKHHGAPIRRPDGRGVEFSADGIALSPDGNTLYWQALTGKKLYSVSTAVLEDPNATDETVAAAVKDAGNNGVSDGLWMDDEGRMYISALQEDAIKRRDADGQIATIIRDERLRWPDTFSQGPDGRIYVTSSRIMDMSWYKPESPITLQTQLWSFDPGDSDASVTSSTTPEAQPQQR</sequence>
<keyword evidence="2" id="KW-1185">Reference proteome</keyword>
<organism evidence="1 2">
    <name type="scientific">Antarcticirhabdus aurantiaca</name>
    <dbReference type="NCBI Taxonomy" id="2606717"/>
    <lineage>
        <taxon>Bacteria</taxon>
        <taxon>Pseudomonadati</taxon>
        <taxon>Pseudomonadota</taxon>
        <taxon>Alphaproteobacteria</taxon>
        <taxon>Hyphomicrobiales</taxon>
        <taxon>Aurantimonadaceae</taxon>
        <taxon>Antarcticirhabdus</taxon>
    </lineage>
</organism>
<dbReference type="Proteomes" id="UP001163223">
    <property type="component" value="Chromosome"/>
</dbReference>
<evidence type="ECO:0000313" key="2">
    <source>
        <dbReference type="Proteomes" id="UP001163223"/>
    </source>
</evidence>
<proteinExistence type="predicted"/>
<accession>A0ACD4NQC1</accession>
<protein>
    <submittedName>
        <fullName evidence="1">SMP-30/gluconolactonase/LRE family protein</fullName>
    </submittedName>
</protein>
<reference evidence="1" key="1">
    <citation type="submission" date="2022-11" db="EMBL/GenBank/DDBJ databases">
        <title>beta-Carotene-producing bacterium, Jeongeuplla avenae sp. nov., alleviates the salt stress of Arabidopsis seedlings.</title>
        <authorList>
            <person name="Jiang L."/>
            <person name="Lee J."/>
        </authorList>
    </citation>
    <scope>NUCLEOTIDE SEQUENCE</scope>
    <source>
        <strain evidence="1">DY_R2A_6</strain>
    </source>
</reference>
<dbReference type="EMBL" id="CP113520">
    <property type="protein sequence ID" value="WAJ28916.1"/>
    <property type="molecule type" value="Genomic_DNA"/>
</dbReference>